<dbReference type="Proteomes" id="UP000218231">
    <property type="component" value="Unassembled WGS sequence"/>
</dbReference>
<organism evidence="1 2">
    <name type="scientific">Diploscapter pachys</name>
    <dbReference type="NCBI Taxonomy" id="2018661"/>
    <lineage>
        <taxon>Eukaryota</taxon>
        <taxon>Metazoa</taxon>
        <taxon>Ecdysozoa</taxon>
        <taxon>Nematoda</taxon>
        <taxon>Chromadorea</taxon>
        <taxon>Rhabditida</taxon>
        <taxon>Rhabditina</taxon>
        <taxon>Rhabditomorpha</taxon>
        <taxon>Rhabditoidea</taxon>
        <taxon>Rhabditidae</taxon>
        <taxon>Diploscapter</taxon>
    </lineage>
</organism>
<gene>
    <name evidence="1" type="ORF">WR25_01824</name>
</gene>
<comment type="caution">
    <text evidence="1">The sequence shown here is derived from an EMBL/GenBank/DDBJ whole genome shotgun (WGS) entry which is preliminary data.</text>
</comment>
<keyword evidence="2" id="KW-1185">Reference proteome</keyword>
<accession>A0A2A2JYP8</accession>
<protein>
    <submittedName>
        <fullName evidence="1">Uncharacterized protein</fullName>
    </submittedName>
</protein>
<dbReference type="EMBL" id="LIAE01010050">
    <property type="protein sequence ID" value="PAV66679.1"/>
    <property type="molecule type" value="Genomic_DNA"/>
</dbReference>
<name>A0A2A2JYP8_9BILA</name>
<dbReference type="AlphaFoldDB" id="A0A2A2JYP8"/>
<reference evidence="1 2" key="1">
    <citation type="journal article" date="2017" name="Curr. Biol.">
        <title>Genome architecture and evolution of a unichromosomal asexual nematode.</title>
        <authorList>
            <person name="Fradin H."/>
            <person name="Zegar C."/>
            <person name="Gutwein M."/>
            <person name="Lucas J."/>
            <person name="Kovtun M."/>
            <person name="Corcoran D."/>
            <person name="Baugh L.R."/>
            <person name="Kiontke K."/>
            <person name="Gunsalus K."/>
            <person name="Fitch D.H."/>
            <person name="Piano F."/>
        </authorList>
    </citation>
    <scope>NUCLEOTIDE SEQUENCE [LARGE SCALE GENOMIC DNA]</scope>
    <source>
        <strain evidence="1">PF1309</strain>
    </source>
</reference>
<sequence>MRPCLASRRGQCPVHRPAAVRGQEGVRLAERLAAEPAGIRRQRRRVRRSQHQMPPAVRHVGDERRLLLRMRAPQQEHDRLRLGRNRADHRIGERLPPPAGMRRGASVLDGQHAVEQQHARPRPALQMPVARRGNAQIVVQFLEDVAQRRRHLHPRLHRKAQAMRLPRPMVRVLPQDHDLHRIERRQLQRPKPVVRRRQDGLPRRLFCGQEAAQVRHRLTRQDRVERRAPARVQPPADVRHVHSALPHELGAQHQPLDPVELAVDLLRIAASGPRP</sequence>
<evidence type="ECO:0000313" key="2">
    <source>
        <dbReference type="Proteomes" id="UP000218231"/>
    </source>
</evidence>
<proteinExistence type="predicted"/>
<evidence type="ECO:0000313" key="1">
    <source>
        <dbReference type="EMBL" id="PAV66679.1"/>
    </source>
</evidence>